<keyword evidence="1" id="KW-0193">Cuticle</keyword>
<protein>
    <recommendedName>
        <fullName evidence="5">Larval cuticle protein</fullName>
    </recommendedName>
</protein>
<evidence type="ECO:0008006" key="5">
    <source>
        <dbReference type="Google" id="ProtNLM"/>
    </source>
</evidence>
<evidence type="ECO:0000313" key="4">
    <source>
        <dbReference type="Proteomes" id="UP000069940"/>
    </source>
</evidence>
<accession>A0ABM1Y4F5</accession>
<dbReference type="PROSITE" id="PS51155">
    <property type="entry name" value="CHIT_BIND_RR_2"/>
    <property type="match status" value="1"/>
</dbReference>
<reference evidence="4" key="1">
    <citation type="journal article" date="2015" name="Proc. Natl. Acad. Sci. U.S.A.">
        <title>Genome sequence of the Asian Tiger mosquito, Aedes albopictus, reveals insights into its biology, genetics, and evolution.</title>
        <authorList>
            <person name="Chen X.G."/>
            <person name="Jiang X."/>
            <person name="Gu J."/>
            <person name="Xu M."/>
            <person name="Wu Y."/>
            <person name="Deng Y."/>
            <person name="Zhang C."/>
            <person name="Bonizzoni M."/>
            <person name="Dermauw W."/>
            <person name="Vontas J."/>
            <person name="Armbruster P."/>
            <person name="Huang X."/>
            <person name="Yang Y."/>
            <person name="Zhang H."/>
            <person name="He W."/>
            <person name="Peng H."/>
            <person name="Liu Y."/>
            <person name="Wu K."/>
            <person name="Chen J."/>
            <person name="Lirakis M."/>
            <person name="Topalis P."/>
            <person name="Van Leeuwen T."/>
            <person name="Hall A.B."/>
            <person name="Jiang X."/>
            <person name="Thorpe C."/>
            <person name="Mueller R.L."/>
            <person name="Sun C."/>
            <person name="Waterhouse R.M."/>
            <person name="Yan G."/>
            <person name="Tu Z.J."/>
            <person name="Fang X."/>
            <person name="James A.A."/>
        </authorList>
    </citation>
    <scope>NUCLEOTIDE SEQUENCE [LARGE SCALE GENOMIC DNA]</scope>
    <source>
        <strain evidence="4">Foshan</strain>
    </source>
</reference>
<name>A0ABM1Y4F5_AEDAL</name>
<dbReference type="RefSeq" id="XP_019535284.2">
    <property type="nucleotide sequence ID" value="XM_019679739.4"/>
</dbReference>
<sequence length="131" mass="14397">MVHPFLMVVIVTLFVVSLIQAAALAGNEADSQLKVVTESNNHATDEFNWSYQLSDGREVRSNAYKKTLPDGREVLVINGLYSFVAPNGVKYTVSYYSDEDGYHPTVIVGDEPLFPEGPQHIDPKVLASLIG</sequence>
<dbReference type="EnsemblMetazoa" id="AALFPA23_005611.R7189">
    <property type="protein sequence ID" value="AALFPA23_005611.P7189"/>
    <property type="gene ID" value="AALFPA23_005611"/>
</dbReference>
<feature type="chain" id="PRO_5047079367" description="Larval cuticle protein" evidence="2">
    <location>
        <begin position="22"/>
        <end position="131"/>
    </location>
</feature>
<evidence type="ECO:0000313" key="3">
    <source>
        <dbReference type="EnsemblMetazoa" id="AALFPA23_005611.P7189"/>
    </source>
</evidence>
<keyword evidence="4" id="KW-1185">Reference proteome</keyword>
<dbReference type="GeneID" id="109406687"/>
<feature type="signal peptide" evidence="2">
    <location>
        <begin position="1"/>
        <end position="21"/>
    </location>
</feature>
<dbReference type="Pfam" id="PF00379">
    <property type="entry name" value="Chitin_bind_4"/>
    <property type="match status" value="1"/>
</dbReference>
<proteinExistence type="predicted"/>
<organism evidence="3 4">
    <name type="scientific">Aedes albopictus</name>
    <name type="common">Asian tiger mosquito</name>
    <name type="synonym">Stegomyia albopicta</name>
    <dbReference type="NCBI Taxonomy" id="7160"/>
    <lineage>
        <taxon>Eukaryota</taxon>
        <taxon>Metazoa</taxon>
        <taxon>Ecdysozoa</taxon>
        <taxon>Arthropoda</taxon>
        <taxon>Hexapoda</taxon>
        <taxon>Insecta</taxon>
        <taxon>Pterygota</taxon>
        <taxon>Neoptera</taxon>
        <taxon>Endopterygota</taxon>
        <taxon>Diptera</taxon>
        <taxon>Nematocera</taxon>
        <taxon>Culicoidea</taxon>
        <taxon>Culicidae</taxon>
        <taxon>Culicinae</taxon>
        <taxon>Aedini</taxon>
        <taxon>Aedes</taxon>
        <taxon>Stegomyia</taxon>
    </lineage>
</organism>
<evidence type="ECO:0000256" key="1">
    <source>
        <dbReference type="PROSITE-ProRule" id="PRU00497"/>
    </source>
</evidence>
<dbReference type="Proteomes" id="UP000069940">
    <property type="component" value="Unassembled WGS sequence"/>
</dbReference>
<evidence type="ECO:0000256" key="2">
    <source>
        <dbReference type="SAM" id="SignalP"/>
    </source>
</evidence>
<dbReference type="PRINTS" id="PR00947">
    <property type="entry name" value="CUTICLE"/>
</dbReference>
<dbReference type="InterPro" id="IPR000618">
    <property type="entry name" value="Insect_cuticle"/>
</dbReference>
<reference evidence="3" key="2">
    <citation type="submission" date="2025-05" db="UniProtKB">
        <authorList>
            <consortium name="EnsemblMetazoa"/>
        </authorList>
    </citation>
    <scope>IDENTIFICATION</scope>
    <source>
        <strain evidence="3">Foshan</strain>
    </source>
</reference>
<keyword evidence="2" id="KW-0732">Signal</keyword>